<name>A0ABQ7TMP9_PHRPL</name>
<dbReference type="InterPro" id="IPR050916">
    <property type="entry name" value="SCAN-C2H2_zinc_finger"/>
</dbReference>
<dbReference type="SMART" id="SM00431">
    <property type="entry name" value="SCAN"/>
    <property type="match status" value="2"/>
</dbReference>
<feature type="compositionally biased region" description="Basic and acidic residues" evidence="2">
    <location>
        <begin position="204"/>
        <end position="218"/>
    </location>
</feature>
<feature type="domain" description="SCAN box" evidence="3">
    <location>
        <begin position="307"/>
        <end position="384"/>
    </location>
</feature>
<reference evidence="4 5" key="1">
    <citation type="journal article" date="2022" name="Gigascience">
        <title>A chromosome-level genome assembly and annotation of the desert horned lizard, Phrynosoma platyrhinos, provides insight into chromosomal rearrangements among reptiles.</title>
        <authorList>
            <person name="Koochekian N."/>
            <person name="Ascanio A."/>
            <person name="Farleigh K."/>
            <person name="Card D.C."/>
            <person name="Schield D.R."/>
            <person name="Castoe T.A."/>
            <person name="Jezkova T."/>
        </authorList>
    </citation>
    <scope>NUCLEOTIDE SEQUENCE [LARGE SCALE GENOMIC DNA]</scope>
    <source>
        <strain evidence="4">NK-2021</strain>
    </source>
</reference>
<evidence type="ECO:0000256" key="1">
    <source>
        <dbReference type="ARBA" id="ARBA00023242"/>
    </source>
</evidence>
<gene>
    <name evidence="4" type="ORF">JD844_013881</name>
</gene>
<comment type="caution">
    <text evidence="4">The sequence shown here is derived from an EMBL/GenBank/DDBJ whole genome shotgun (WGS) entry which is preliminary data.</text>
</comment>
<dbReference type="PANTHER" id="PTHR45935">
    <property type="entry name" value="PROTEIN ZBED8-RELATED"/>
    <property type="match status" value="1"/>
</dbReference>
<feature type="region of interest" description="Disordered" evidence="2">
    <location>
        <begin position="1"/>
        <end position="24"/>
    </location>
</feature>
<dbReference type="Gene3D" id="1.10.4020.10">
    <property type="entry name" value="DNA breaking-rejoining enzymes"/>
    <property type="match status" value="2"/>
</dbReference>
<accession>A0ABQ7TMP9</accession>
<dbReference type="SUPFAM" id="SSF47353">
    <property type="entry name" value="Retrovirus capsid dimerization domain-like"/>
    <property type="match status" value="2"/>
</dbReference>
<evidence type="ECO:0000256" key="2">
    <source>
        <dbReference type="SAM" id="MobiDB-lite"/>
    </source>
</evidence>
<feature type="compositionally biased region" description="Basic and acidic residues" evidence="2">
    <location>
        <begin position="233"/>
        <end position="242"/>
    </location>
</feature>
<dbReference type="PROSITE" id="PS50804">
    <property type="entry name" value="SCAN_BOX"/>
    <property type="match status" value="2"/>
</dbReference>
<evidence type="ECO:0000259" key="3">
    <source>
        <dbReference type="PROSITE" id="PS50804"/>
    </source>
</evidence>
<organism evidence="4 5">
    <name type="scientific">Phrynosoma platyrhinos</name>
    <name type="common">Desert horned lizard</name>
    <dbReference type="NCBI Taxonomy" id="52577"/>
    <lineage>
        <taxon>Eukaryota</taxon>
        <taxon>Metazoa</taxon>
        <taxon>Chordata</taxon>
        <taxon>Craniata</taxon>
        <taxon>Vertebrata</taxon>
        <taxon>Euteleostomi</taxon>
        <taxon>Lepidosauria</taxon>
        <taxon>Squamata</taxon>
        <taxon>Bifurcata</taxon>
        <taxon>Unidentata</taxon>
        <taxon>Episquamata</taxon>
        <taxon>Toxicofera</taxon>
        <taxon>Iguania</taxon>
        <taxon>Phrynosomatidae</taxon>
        <taxon>Phrynosomatinae</taxon>
        <taxon>Phrynosoma</taxon>
    </lineage>
</organism>
<evidence type="ECO:0000313" key="4">
    <source>
        <dbReference type="EMBL" id="KAH0630636.1"/>
    </source>
</evidence>
<dbReference type="EMBL" id="JAIPUX010000439">
    <property type="protein sequence ID" value="KAH0630636.1"/>
    <property type="molecule type" value="Genomic_DNA"/>
</dbReference>
<dbReference type="InterPro" id="IPR003309">
    <property type="entry name" value="SCAN_dom"/>
</dbReference>
<protein>
    <recommendedName>
        <fullName evidence="3">SCAN box domain-containing protein</fullName>
    </recommendedName>
</protein>
<proteinExistence type="predicted"/>
<dbReference type="PANTHER" id="PTHR45935:SF15">
    <property type="entry name" value="SCAN BOX DOMAIN-CONTAINING PROTEIN"/>
    <property type="match status" value="1"/>
</dbReference>
<keyword evidence="5" id="KW-1185">Reference proteome</keyword>
<feature type="region of interest" description="Disordered" evidence="2">
    <location>
        <begin position="204"/>
        <end position="242"/>
    </location>
</feature>
<dbReference type="CDD" id="cd07936">
    <property type="entry name" value="SCAN"/>
    <property type="match status" value="2"/>
</dbReference>
<feature type="domain" description="SCAN box" evidence="3">
    <location>
        <begin position="48"/>
        <end position="125"/>
    </location>
</feature>
<sequence length="424" mass="47956">MMEKQVPAGSELGKGLPHLQAGSSGEFCRETSQKSLAEDMSYSGVQWEHFKQFSYKETEGPRKVCSRLHALCHQWLKPERHTKAQILDLVVLEQFLAILPPEMAIWVKECGAETCSQAVALAEGFLLSQAEEKKQKKKQELIVKENDDLPVAEKALSDPGKRVQCKRMEERNERSTSIMGKESELIVKETDDLPVAEKALSDSGKRVQCKRMEQRNERSTSIMGREALLSQTEGKKQEELEPLPKGRDCRRAVLVVVLLPWSKMKETNACKEIRKNSKINNVGCSGQSWKRNVQKILEEGIPVSDVQRFRQFCYKAVEGPREVCHQLHTLCHQWLKPERHTKSQILDLVILEQFLAVLPPEMSSWVRECGAETSSQAVALAEGFLLSQAEEKKWEELEVREFHCSLTEGPSGNGGNPYLVEMGG</sequence>
<evidence type="ECO:0000313" key="5">
    <source>
        <dbReference type="Proteomes" id="UP000826234"/>
    </source>
</evidence>
<dbReference type="InterPro" id="IPR038269">
    <property type="entry name" value="SCAN_sf"/>
</dbReference>
<dbReference type="Pfam" id="PF02023">
    <property type="entry name" value="SCAN"/>
    <property type="match status" value="2"/>
</dbReference>
<keyword evidence="1" id="KW-0539">Nucleus</keyword>
<dbReference type="Proteomes" id="UP000826234">
    <property type="component" value="Unassembled WGS sequence"/>
</dbReference>